<dbReference type="Proteomes" id="UP000321222">
    <property type="component" value="Chromosome"/>
</dbReference>
<dbReference type="RefSeq" id="WP_147584052.1">
    <property type="nucleotide sequence ID" value="NZ_CP042831.1"/>
</dbReference>
<evidence type="ECO:0000313" key="1">
    <source>
        <dbReference type="EMBL" id="QEE50594.1"/>
    </source>
</evidence>
<dbReference type="EMBL" id="CP042831">
    <property type="protein sequence ID" value="QEE50594.1"/>
    <property type="molecule type" value="Genomic_DNA"/>
</dbReference>
<protein>
    <submittedName>
        <fullName evidence="1">Uncharacterized protein</fullName>
    </submittedName>
</protein>
<evidence type="ECO:0000313" key="2">
    <source>
        <dbReference type="Proteomes" id="UP000321222"/>
    </source>
</evidence>
<keyword evidence="2" id="KW-1185">Reference proteome</keyword>
<sequence length="237" mass="28206">MENLIKGLFFQYISLSSFLRILKSNIPLDLEIIKNHYRSLSDTKIKDIAKFEARALRPEVIPVLKQEIINRKLPEELLDFLDRKLLRPTELEIINYCKIIQKQRCPSCYKRSTNLNATNYKYVISFLFGCVYRVKFKIACPHCLNKQVRNASIKTFLLGWWSFYGFIHTIDSLIFNFRMFRKHHHNIPNETLKDFVCKNISIIEACKESELRMQDFLKNPDNNARQLSINPEEYYDL</sequence>
<accession>A0A5B9FUM9</accession>
<dbReference type="KEGG" id="fak:FUA48_13720"/>
<proteinExistence type="predicted"/>
<reference evidence="1 2" key="1">
    <citation type="submission" date="2019-08" db="EMBL/GenBank/DDBJ databases">
        <title>Flavobacterium alkalisoli sp. nov., isolated from rhizosphere soil of Suaeda salsa.</title>
        <authorList>
            <person name="Sun J.-Q."/>
            <person name="Xu L."/>
        </authorList>
    </citation>
    <scope>NUCLEOTIDE SEQUENCE [LARGE SCALE GENOMIC DNA]</scope>
    <source>
        <strain evidence="1 2">XS-5</strain>
    </source>
</reference>
<organism evidence="1 2">
    <name type="scientific">Flavobacterium alkalisoli</name>
    <dbReference type="NCBI Taxonomy" id="2602769"/>
    <lineage>
        <taxon>Bacteria</taxon>
        <taxon>Pseudomonadati</taxon>
        <taxon>Bacteroidota</taxon>
        <taxon>Flavobacteriia</taxon>
        <taxon>Flavobacteriales</taxon>
        <taxon>Flavobacteriaceae</taxon>
        <taxon>Flavobacterium</taxon>
    </lineage>
</organism>
<name>A0A5B9FUM9_9FLAO</name>
<dbReference type="AlphaFoldDB" id="A0A5B9FUM9"/>
<dbReference type="OrthoDB" id="359260at2"/>
<gene>
    <name evidence="1" type="ORF">FUA48_13720</name>
</gene>